<dbReference type="RefSeq" id="WP_111593182.1">
    <property type="nucleotide sequence ID" value="NZ_QLMA01000005.1"/>
</dbReference>
<reference evidence="2 3" key="1">
    <citation type="submission" date="2018-06" db="EMBL/GenBank/DDBJ databases">
        <title>Genomic Encyclopedia of Archaeal and Bacterial Type Strains, Phase II (KMG-II): from individual species to whole genera.</title>
        <authorList>
            <person name="Goeker M."/>
        </authorList>
    </citation>
    <scope>NUCLEOTIDE SEQUENCE [LARGE SCALE GENOMIC DNA]</scope>
    <source>
        <strain evidence="2 3">DSM 29821</strain>
    </source>
</reference>
<evidence type="ECO:0000313" key="2">
    <source>
        <dbReference type="EMBL" id="RAJ80171.1"/>
    </source>
</evidence>
<sequence length="168" mass="19035">MKKLLTLLLICCSTAVMAQMQAAQRVIPDYTHETQLKSTPVKVWRIIRDLPQVKEYSNGTIKEVTIRNVGETRYRDLVFADGHKRTDEIEQVHEQYKFFVFHILEPLPAGVTKAIVTALVESSPNNDDVAVIRWSMIMEGDKSARKALVESLSAEIASYEAGLKKMLE</sequence>
<keyword evidence="1" id="KW-0732">Signal</keyword>
<dbReference type="EMBL" id="QLMA01000005">
    <property type="protein sequence ID" value="RAJ80171.1"/>
    <property type="molecule type" value="Genomic_DNA"/>
</dbReference>
<organism evidence="2 3">
    <name type="scientific">Chitinophaga dinghuensis</name>
    <dbReference type="NCBI Taxonomy" id="1539050"/>
    <lineage>
        <taxon>Bacteria</taxon>
        <taxon>Pseudomonadati</taxon>
        <taxon>Bacteroidota</taxon>
        <taxon>Chitinophagia</taxon>
        <taxon>Chitinophagales</taxon>
        <taxon>Chitinophagaceae</taxon>
        <taxon>Chitinophaga</taxon>
    </lineage>
</organism>
<feature type="signal peptide" evidence="1">
    <location>
        <begin position="1"/>
        <end position="18"/>
    </location>
</feature>
<gene>
    <name evidence="2" type="ORF">CLV59_105279</name>
</gene>
<dbReference type="Proteomes" id="UP000249819">
    <property type="component" value="Unassembled WGS sequence"/>
</dbReference>
<feature type="chain" id="PRO_5016394612" description="Polyketide cyclase/dehydrase/lipid transport protein" evidence="1">
    <location>
        <begin position="19"/>
        <end position="168"/>
    </location>
</feature>
<dbReference type="AlphaFoldDB" id="A0A327VVZ5"/>
<dbReference type="Gene3D" id="3.30.530.20">
    <property type="match status" value="1"/>
</dbReference>
<evidence type="ECO:0008006" key="4">
    <source>
        <dbReference type="Google" id="ProtNLM"/>
    </source>
</evidence>
<dbReference type="OrthoDB" id="662632at2"/>
<comment type="caution">
    <text evidence="2">The sequence shown here is derived from an EMBL/GenBank/DDBJ whole genome shotgun (WGS) entry which is preliminary data.</text>
</comment>
<evidence type="ECO:0000256" key="1">
    <source>
        <dbReference type="SAM" id="SignalP"/>
    </source>
</evidence>
<proteinExistence type="predicted"/>
<name>A0A327VVZ5_9BACT</name>
<dbReference type="SUPFAM" id="SSF55961">
    <property type="entry name" value="Bet v1-like"/>
    <property type="match status" value="1"/>
</dbReference>
<protein>
    <recommendedName>
        <fullName evidence="4">Polyketide cyclase/dehydrase/lipid transport protein</fullName>
    </recommendedName>
</protein>
<evidence type="ECO:0000313" key="3">
    <source>
        <dbReference type="Proteomes" id="UP000249819"/>
    </source>
</evidence>
<accession>A0A327VVZ5</accession>
<keyword evidence="3" id="KW-1185">Reference proteome</keyword>
<dbReference type="InterPro" id="IPR023393">
    <property type="entry name" value="START-like_dom_sf"/>
</dbReference>